<evidence type="ECO:0000313" key="1">
    <source>
        <dbReference type="EMBL" id="CAG8666475.1"/>
    </source>
</evidence>
<dbReference type="EMBL" id="CAJVPI010004281">
    <property type="protein sequence ID" value="CAG8666475.1"/>
    <property type="molecule type" value="Genomic_DNA"/>
</dbReference>
<keyword evidence="2" id="KW-1185">Reference proteome</keyword>
<dbReference type="AlphaFoldDB" id="A0A9N9E7E0"/>
<evidence type="ECO:0000313" key="2">
    <source>
        <dbReference type="Proteomes" id="UP000789739"/>
    </source>
</evidence>
<protein>
    <submittedName>
        <fullName evidence="1">10542_t:CDS:1</fullName>
    </submittedName>
</protein>
<feature type="non-terminal residue" evidence="1">
    <location>
        <position position="1"/>
    </location>
</feature>
<name>A0A9N9E7E0_9GLOM</name>
<sequence>MRRLLWKFWIRFLADENLGSYTLDIVGFVKQNDDGIFENGVFSELGEGSGGGTQGELQIEAKFFSSSLILEDKFVFSQATVDEHLLYILISWRRPDNRSSFPMALRGFSTITESSERQISSQ</sequence>
<organism evidence="1 2">
    <name type="scientific">Paraglomus brasilianum</name>
    <dbReference type="NCBI Taxonomy" id="144538"/>
    <lineage>
        <taxon>Eukaryota</taxon>
        <taxon>Fungi</taxon>
        <taxon>Fungi incertae sedis</taxon>
        <taxon>Mucoromycota</taxon>
        <taxon>Glomeromycotina</taxon>
        <taxon>Glomeromycetes</taxon>
        <taxon>Paraglomerales</taxon>
        <taxon>Paraglomeraceae</taxon>
        <taxon>Paraglomus</taxon>
    </lineage>
</organism>
<proteinExistence type="predicted"/>
<accession>A0A9N9E7E0</accession>
<gene>
    <name evidence="1" type="ORF">PBRASI_LOCUS11072</name>
</gene>
<dbReference type="Proteomes" id="UP000789739">
    <property type="component" value="Unassembled WGS sequence"/>
</dbReference>
<comment type="caution">
    <text evidence="1">The sequence shown here is derived from an EMBL/GenBank/DDBJ whole genome shotgun (WGS) entry which is preliminary data.</text>
</comment>
<reference evidence="1" key="1">
    <citation type="submission" date="2021-06" db="EMBL/GenBank/DDBJ databases">
        <authorList>
            <person name="Kallberg Y."/>
            <person name="Tangrot J."/>
            <person name="Rosling A."/>
        </authorList>
    </citation>
    <scope>NUCLEOTIDE SEQUENCE</scope>
    <source>
        <strain evidence="1">BR232B</strain>
    </source>
</reference>